<dbReference type="Gene3D" id="3.30.559.10">
    <property type="entry name" value="Chloramphenicol acetyltransferase-like domain"/>
    <property type="match status" value="1"/>
</dbReference>
<sequence length="232" mass="26318">MPLLHVHIATFDDLTFMGVTTSHLALDGLGLRALLYTWMYLLRGDEIDAIPGMAWDAEPFAAFKFTRPTATTNQRGWFELGLFSQVRVIVPQILRSLWEPKAVARLVRMPKAFLNNYKCEINGNLRRQGSSEWMGSSDVLMAWWSKTAYANHRLDDTTPFHIHLPVDLRDLCIFPNTSRLETPINNVFLTISIPLVPTNAFRMESLAELALRSRHVITAYKADLDGIAAELC</sequence>
<organism evidence="1 2">
    <name type="scientific">Mycena rosella</name>
    <name type="common">Pink bonnet</name>
    <name type="synonym">Agaricus rosellus</name>
    <dbReference type="NCBI Taxonomy" id="1033263"/>
    <lineage>
        <taxon>Eukaryota</taxon>
        <taxon>Fungi</taxon>
        <taxon>Dikarya</taxon>
        <taxon>Basidiomycota</taxon>
        <taxon>Agaricomycotina</taxon>
        <taxon>Agaricomycetes</taxon>
        <taxon>Agaricomycetidae</taxon>
        <taxon>Agaricales</taxon>
        <taxon>Marasmiineae</taxon>
        <taxon>Mycenaceae</taxon>
        <taxon>Mycena</taxon>
    </lineage>
</organism>
<name>A0AAD7GEX8_MYCRO</name>
<keyword evidence="2" id="KW-1185">Reference proteome</keyword>
<dbReference type="EMBL" id="JARKIE010000084">
    <property type="protein sequence ID" value="KAJ7687845.1"/>
    <property type="molecule type" value="Genomic_DNA"/>
</dbReference>
<accession>A0AAD7GEX8</accession>
<evidence type="ECO:0008006" key="3">
    <source>
        <dbReference type="Google" id="ProtNLM"/>
    </source>
</evidence>
<dbReference type="AlphaFoldDB" id="A0AAD7GEX8"/>
<dbReference type="InterPro" id="IPR023213">
    <property type="entry name" value="CAT-like_dom_sf"/>
</dbReference>
<protein>
    <recommendedName>
        <fullName evidence="3">Transferase</fullName>
    </recommendedName>
</protein>
<dbReference type="Proteomes" id="UP001221757">
    <property type="component" value="Unassembled WGS sequence"/>
</dbReference>
<evidence type="ECO:0000313" key="1">
    <source>
        <dbReference type="EMBL" id="KAJ7687845.1"/>
    </source>
</evidence>
<evidence type="ECO:0000313" key="2">
    <source>
        <dbReference type="Proteomes" id="UP001221757"/>
    </source>
</evidence>
<proteinExistence type="predicted"/>
<reference evidence="1" key="1">
    <citation type="submission" date="2023-03" db="EMBL/GenBank/DDBJ databases">
        <title>Massive genome expansion in bonnet fungi (Mycena s.s.) driven by repeated elements and novel gene families across ecological guilds.</title>
        <authorList>
            <consortium name="Lawrence Berkeley National Laboratory"/>
            <person name="Harder C.B."/>
            <person name="Miyauchi S."/>
            <person name="Viragh M."/>
            <person name="Kuo A."/>
            <person name="Thoen E."/>
            <person name="Andreopoulos B."/>
            <person name="Lu D."/>
            <person name="Skrede I."/>
            <person name="Drula E."/>
            <person name="Henrissat B."/>
            <person name="Morin E."/>
            <person name="Kohler A."/>
            <person name="Barry K."/>
            <person name="LaButti K."/>
            <person name="Morin E."/>
            <person name="Salamov A."/>
            <person name="Lipzen A."/>
            <person name="Mereny Z."/>
            <person name="Hegedus B."/>
            <person name="Baldrian P."/>
            <person name="Stursova M."/>
            <person name="Weitz H."/>
            <person name="Taylor A."/>
            <person name="Grigoriev I.V."/>
            <person name="Nagy L.G."/>
            <person name="Martin F."/>
            <person name="Kauserud H."/>
        </authorList>
    </citation>
    <scope>NUCLEOTIDE SEQUENCE</scope>
    <source>
        <strain evidence="1">CBHHK067</strain>
    </source>
</reference>
<gene>
    <name evidence="1" type="ORF">B0H17DRAFT_1203370</name>
</gene>
<comment type="caution">
    <text evidence="1">The sequence shown here is derived from an EMBL/GenBank/DDBJ whole genome shotgun (WGS) entry which is preliminary data.</text>
</comment>